<comment type="caution">
    <text evidence="9">The sequence shown here is derived from an EMBL/GenBank/DDBJ whole genome shotgun (WGS) entry which is preliminary data.</text>
</comment>
<evidence type="ECO:0000256" key="4">
    <source>
        <dbReference type="ARBA" id="ARBA00022692"/>
    </source>
</evidence>
<feature type="region of interest" description="Disordered" evidence="7">
    <location>
        <begin position="80"/>
        <end position="127"/>
    </location>
</feature>
<organism evidence="9 10">
    <name type="scientific">Arthrobacter methylotrophus</name>
    <dbReference type="NCBI Taxonomy" id="121291"/>
    <lineage>
        <taxon>Bacteria</taxon>
        <taxon>Bacillati</taxon>
        <taxon>Actinomycetota</taxon>
        <taxon>Actinomycetes</taxon>
        <taxon>Micrococcales</taxon>
        <taxon>Micrococcaceae</taxon>
        <taxon>Arthrobacter</taxon>
    </lineage>
</organism>
<gene>
    <name evidence="9" type="ORF">ACFFPI_07430</name>
</gene>
<comment type="similarity">
    <text evidence="2">Belongs to the MmpS family.</text>
</comment>
<feature type="transmembrane region" description="Helical" evidence="8">
    <location>
        <begin position="139"/>
        <end position="161"/>
    </location>
</feature>
<accession>A0ABV5UN94</accession>
<dbReference type="InterPro" id="IPR008693">
    <property type="entry name" value="MmpS"/>
</dbReference>
<evidence type="ECO:0000256" key="1">
    <source>
        <dbReference type="ARBA" id="ARBA00004236"/>
    </source>
</evidence>
<comment type="subcellular location">
    <subcellularLocation>
        <location evidence="1">Cell membrane</location>
    </subcellularLocation>
</comment>
<evidence type="ECO:0000256" key="8">
    <source>
        <dbReference type="SAM" id="Phobius"/>
    </source>
</evidence>
<keyword evidence="10" id="KW-1185">Reference proteome</keyword>
<dbReference type="EMBL" id="JBHMBH010000019">
    <property type="protein sequence ID" value="MFB9713986.1"/>
    <property type="molecule type" value="Genomic_DNA"/>
</dbReference>
<name>A0ABV5UN94_9MICC</name>
<dbReference type="Pfam" id="PF05423">
    <property type="entry name" value="Mycobact_memb"/>
    <property type="match status" value="1"/>
</dbReference>
<evidence type="ECO:0000256" key="2">
    <source>
        <dbReference type="ARBA" id="ARBA00007531"/>
    </source>
</evidence>
<dbReference type="Proteomes" id="UP001589536">
    <property type="component" value="Unassembled WGS sequence"/>
</dbReference>
<proteinExistence type="inferred from homology"/>
<dbReference type="InterPro" id="IPR038468">
    <property type="entry name" value="MmpS_C"/>
</dbReference>
<evidence type="ECO:0000256" key="5">
    <source>
        <dbReference type="ARBA" id="ARBA00022989"/>
    </source>
</evidence>
<evidence type="ECO:0000256" key="3">
    <source>
        <dbReference type="ARBA" id="ARBA00022475"/>
    </source>
</evidence>
<evidence type="ECO:0000313" key="9">
    <source>
        <dbReference type="EMBL" id="MFB9713986.1"/>
    </source>
</evidence>
<evidence type="ECO:0000256" key="7">
    <source>
        <dbReference type="SAM" id="MobiDB-lite"/>
    </source>
</evidence>
<keyword evidence="4 8" id="KW-0812">Transmembrane</keyword>
<reference evidence="9 10" key="1">
    <citation type="submission" date="2024-09" db="EMBL/GenBank/DDBJ databases">
        <authorList>
            <person name="Sun Q."/>
            <person name="Mori K."/>
        </authorList>
    </citation>
    <scope>NUCLEOTIDE SEQUENCE [LARGE SCALE GENOMIC DNA]</scope>
    <source>
        <strain evidence="9 10">JCM 13519</strain>
    </source>
</reference>
<keyword evidence="5 8" id="KW-1133">Transmembrane helix</keyword>
<evidence type="ECO:0000313" key="10">
    <source>
        <dbReference type="Proteomes" id="UP001589536"/>
    </source>
</evidence>
<keyword evidence="3" id="KW-1003">Cell membrane</keyword>
<sequence length="282" mass="29258">MTENAAWADFAARLDDAQARRDAELLGLDRSYSSALATGASIDTLASRHSRYLDHRRSAQARHTEVIAGIKRDYIAAVGPDARPLPEPAPSRPPYPAPQPGTPKTTTTPNAGALRRGQQPVRLPTGWGLERKQRSLWGIAAKVIGGTAVATLVVVAALSWMSSSASKATSAASSPASSGQRLSSSRTVVYEVEGTAKVVDITMSTASGISQQSNLKVPITAKDSGERGLTVTVNPGAYVSILAQNQGSSGTVTCRITVDGTVVSTVTSSGAYTIASCSGTAY</sequence>
<keyword evidence="6 8" id="KW-0472">Membrane</keyword>
<evidence type="ECO:0000256" key="6">
    <source>
        <dbReference type="ARBA" id="ARBA00023136"/>
    </source>
</evidence>
<dbReference type="Gene3D" id="2.60.40.2880">
    <property type="entry name" value="MmpS1-5, C-terminal soluble domain"/>
    <property type="match status" value="1"/>
</dbReference>
<protein>
    <submittedName>
        <fullName evidence="9">MmpS family transport accessory protein</fullName>
    </submittedName>
</protein>
<dbReference type="RefSeq" id="WP_376953965.1">
    <property type="nucleotide sequence ID" value="NZ_JBHMBH010000019.1"/>
</dbReference>
<feature type="compositionally biased region" description="Pro residues" evidence="7">
    <location>
        <begin position="83"/>
        <end position="101"/>
    </location>
</feature>